<keyword evidence="4" id="KW-0808">Transferase</keyword>
<dbReference type="InterPro" id="IPR055546">
    <property type="entry name" value="DUF7122"/>
</dbReference>
<dbReference type="EMBL" id="AEMG01000028">
    <property type="protein sequence ID" value="EFW90356.1"/>
    <property type="molecule type" value="Genomic_DNA"/>
</dbReference>
<dbReference type="GO" id="GO:0008168">
    <property type="term" value="F:methyltransferase activity"/>
    <property type="evidence" value="ECO:0007669"/>
    <property type="project" value="UniProtKB-KW"/>
</dbReference>
<evidence type="ECO:0000313" key="3">
    <source>
        <dbReference type="EMBL" id="EFW90356.1"/>
    </source>
</evidence>
<evidence type="ECO:0000313" key="5">
    <source>
        <dbReference type="Proteomes" id="UP000003751"/>
    </source>
</evidence>
<dbReference type="GO" id="GO:0032259">
    <property type="term" value="P:methylation"/>
    <property type="evidence" value="ECO:0007669"/>
    <property type="project" value="UniProtKB-KW"/>
</dbReference>
<dbReference type="RefSeq" id="WP_007982834.1">
    <property type="nucleotide sequence ID" value="NZ_AEMG01000028.1"/>
</dbReference>
<evidence type="ECO:0000259" key="2">
    <source>
        <dbReference type="Pfam" id="PF23437"/>
    </source>
</evidence>
<organism evidence="3 5">
    <name type="scientific">Haladaptatus paucihalophilus DX253</name>
    <dbReference type="NCBI Taxonomy" id="797209"/>
    <lineage>
        <taxon>Archaea</taxon>
        <taxon>Methanobacteriati</taxon>
        <taxon>Methanobacteriota</taxon>
        <taxon>Stenosarchaea group</taxon>
        <taxon>Halobacteria</taxon>
        <taxon>Halobacteriales</taxon>
        <taxon>Haladaptataceae</taxon>
        <taxon>Haladaptatus</taxon>
    </lineage>
</organism>
<dbReference type="Proteomes" id="UP000003751">
    <property type="component" value="Unassembled WGS sequence"/>
</dbReference>
<dbReference type="PATRIC" id="fig|797209.4.peg.3897"/>
<accession>E7QYU0</accession>
<dbReference type="STRING" id="797209.GCA_000376445_00635"/>
<dbReference type="AlphaFoldDB" id="E7QYU0"/>
<reference evidence="6" key="3">
    <citation type="submission" date="2016-11" db="EMBL/GenBank/DDBJ databases">
        <authorList>
            <person name="Varghese N."/>
            <person name="Submissions S."/>
        </authorList>
    </citation>
    <scope>NUCLEOTIDE SEQUENCE [LARGE SCALE GENOMIC DNA]</scope>
    <source>
        <strain evidence="6">DX253</strain>
    </source>
</reference>
<feature type="region of interest" description="Disordered" evidence="1">
    <location>
        <begin position="1"/>
        <end position="33"/>
    </location>
</feature>
<protein>
    <submittedName>
        <fullName evidence="4">RNA-binding PUA-like domain of methyltransferase RsmF</fullName>
    </submittedName>
</protein>
<dbReference type="eggNOG" id="arCOG02286">
    <property type="taxonomic scope" value="Archaea"/>
</dbReference>
<keyword evidence="4" id="KW-0489">Methyltransferase</keyword>
<evidence type="ECO:0000313" key="6">
    <source>
        <dbReference type="Proteomes" id="UP000184203"/>
    </source>
</evidence>
<reference evidence="4" key="2">
    <citation type="submission" date="2016-11" db="EMBL/GenBank/DDBJ databases">
        <authorList>
            <person name="Jaros S."/>
            <person name="Januszkiewicz K."/>
            <person name="Wedrychowicz H."/>
        </authorList>
    </citation>
    <scope>NUCLEOTIDE SEQUENCE [LARGE SCALE GENOMIC DNA]</scope>
    <source>
        <strain evidence="4">DX253</strain>
    </source>
</reference>
<proteinExistence type="predicted"/>
<dbReference type="OrthoDB" id="50259at2157"/>
<sequence length="177" mass="20149">MSENGDDGTELATNDGQRFDRLPATEDDREVSGRASREEVLDWWDDRFGIPPETFEEASFWEKGKGKIWILDGDLESPVHIEALGMTFLRTRQRHWKPTTNAAQRFGRRATKNVVELDGEQARRFARGEDQEIEWDGDWGYLIAAHEIAGEIEPLGVGLFLHGELQSLVPGGRQRDL</sequence>
<evidence type="ECO:0000313" key="4">
    <source>
        <dbReference type="EMBL" id="SHK02094.1"/>
    </source>
</evidence>
<reference evidence="3 5" key="1">
    <citation type="journal article" date="2014" name="ISME J.">
        <title>Trehalose/2-sulfotrehalose biosynthesis and glycine-betaine uptake are widely spread mechanisms for osmoadaptation in the Halobacteriales.</title>
        <authorList>
            <person name="Youssef N.H."/>
            <person name="Savage-Ashlock K.N."/>
            <person name="McCully A.L."/>
            <person name="Luedtke B."/>
            <person name="Shaw E.I."/>
            <person name="Hoff W.D."/>
            <person name="Elshahed M.S."/>
        </authorList>
    </citation>
    <scope>NUCLEOTIDE SEQUENCE [LARGE SCALE GENOMIC DNA]</scope>
    <source>
        <strain evidence="3 5">DX253</strain>
    </source>
</reference>
<feature type="compositionally biased region" description="Basic and acidic residues" evidence="1">
    <location>
        <begin position="17"/>
        <end position="33"/>
    </location>
</feature>
<dbReference type="Pfam" id="PF23437">
    <property type="entry name" value="DUF7122"/>
    <property type="match status" value="1"/>
</dbReference>
<keyword evidence="6" id="KW-1185">Reference proteome</keyword>
<dbReference type="Proteomes" id="UP000184203">
    <property type="component" value="Unassembled WGS sequence"/>
</dbReference>
<evidence type="ECO:0000256" key="1">
    <source>
        <dbReference type="SAM" id="MobiDB-lite"/>
    </source>
</evidence>
<feature type="domain" description="DUF7122" evidence="2">
    <location>
        <begin position="9"/>
        <end position="85"/>
    </location>
</feature>
<dbReference type="EMBL" id="FRAN01000001">
    <property type="protein sequence ID" value="SHK02094.1"/>
    <property type="molecule type" value="Genomic_DNA"/>
</dbReference>
<name>E7QYU0_HALPU</name>
<gene>
    <name evidence="4" type="ORF">SAMN05444342_0304</name>
    <name evidence="3" type="ORF">ZOD2009_19903</name>
</gene>